<evidence type="ECO:0000313" key="6">
    <source>
        <dbReference type="EMBL" id="CAB4986035.1"/>
    </source>
</evidence>
<dbReference type="PIRSF" id="PIRSF009160">
    <property type="entry name" value="UCP009160"/>
    <property type="match status" value="1"/>
</dbReference>
<evidence type="ECO:0000313" key="5">
    <source>
        <dbReference type="EMBL" id="CAB4854578.1"/>
    </source>
</evidence>
<dbReference type="PANTHER" id="PTHR41282:SF1">
    <property type="entry name" value="CONSERVED TRANSMEMBRANE PROTEIN-RELATED"/>
    <property type="match status" value="1"/>
</dbReference>
<dbReference type="EMBL" id="CAFBQD010000013">
    <property type="protein sequence ID" value="CAB5048894.1"/>
    <property type="molecule type" value="Genomic_DNA"/>
</dbReference>
<feature type="transmembrane region" description="Helical" evidence="1">
    <location>
        <begin position="50"/>
        <end position="67"/>
    </location>
</feature>
<proteinExistence type="predicted"/>
<accession>A0A6J6QTN0</accession>
<reference evidence="2" key="1">
    <citation type="submission" date="2020-05" db="EMBL/GenBank/DDBJ databases">
        <authorList>
            <person name="Chiriac C."/>
            <person name="Salcher M."/>
            <person name="Ghai R."/>
            <person name="Kavagutti S V."/>
        </authorList>
    </citation>
    <scope>NUCLEOTIDE SEQUENCE</scope>
</reference>
<dbReference type="EMBL" id="CAFBLC010000022">
    <property type="protein sequence ID" value="CAB4854578.1"/>
    <property type="molecule type" value="Genomic_DNA"/>
</dbReference>
<dbReference type="InterPro" id="IPR010539">
    <property type="entry name" value="BaxI_1-like"/>
</dbReference>
<gene>
    <name evidence="2" type="ORF">UFOPK2627_01255</name>
    <name evidence="3" type="ORF">UFOPK2879_00721</name>
    <name evidence="4" type="ORF">UFOPK3078_00768</name>
    <name evidence="5" type="ORF">UFOPK3288_00806</name>
    <name evidence="6" type="ORF">UFOPK3990_00736</name>
    <name evidence="7" type="ORF">UFOPK4245_00707</name>
    <name evidence="8" type="ORF">UFOPK4337_00463</name>
</gene>
<feature type="transmembrane region" description="Helical" evidence="1">
    <location>
        <begin position="23"/>
        <end position="44"/>
    </location>
</feature>
<keyword evidence="1" id="KW-0812">Transmembrane</keyword>
<evidence type="ECO:0000313" key="7">
    <source>
        <dbReference type="EMBL" id="CAB5048894.1"/>
    </source>
</evidence>
<feature type="transmembrane region" description="Helical" evidence="1">
    <location>
        <begin position="131"/>
        <end position="151"/>
    </location>
</feature>
<evidence type="ECO:0000313" key="2">
    <source>
        <dbReference type="EMBL" id="CAB4715140.1"/>
    </source>
</evidence>
<feature type="transmembrane region" description="Helical" evidence="1">
    <location>
        <begin position="204"/>
        <end position="226"/>
    </location>
</feature>
<feature type="transmembrane region" description="Helical" evidence="1">
    <location>
        <begin position="74"/>
        <end position="94"/>
    </location>
</feature>
<dbReference type="EMBL" id="CAEZYA010000058">
    <property type="protein sequence ID" value="CAB4715140.1"/>
    <property type="molecule type" value="Genomic_DNA"/>
</dbReference>
<protein>
    <submittedName>
        <fullName evidence="2">Unannotated protein</fullName>
    </submittedName>
</protein>
<keyword evidence="1" id="KW-1133">Transmembrane helix</keyword>
<evidence type="ECO:0000313" key="4">
    <source>
        <dbReference type="EMBL" id="CAB4807500.1"/>
    </source>
</evidence>
<organism evidence="2">
    <name type="scientific">freshwater metagenome</name>
    <dbReference type="NCBI Taxonomy" id="449393"/>
    <lineage>
        <taxon>unclassified sequences</taxon>
        <taxon>metagenomes</taxon>
        <taxon>ecological metagenomes</taxon>
    </lineage>
</organism>
<dbReference type="EMBL" id="CAFBOQ010000017">
    <property type="protein sequence ID" value="CAB4986035.1"/>
    <property type="molecule type" value="Genomic_DNA"/>
</dbReference>
<evidence type="ECO:0000313" key="3">
    <source>
        <dbReference type="EMBL" id="CAB4766413.1"/>
    </source>
</evidence>
<evidence type="ECO:0000256" key="1">
    <source>
        <dbReference type="SAM" id="Phobius"/>
    </source>
</evidence>
<sequence length="230" mass="24402">MEDLYNAPAASSIRTGRMTIDDVVTRTGILFAVLVAVGAAAWTLNLGTGAMMLGVFGGFALAMVNSFSKSVKPALAIAYAAFEGLALGTISHIYNSYYQGIVSQAVIVTICAFTGMLFAYKSGRIRVTPKFTKVLMTALIGYLVLGLLSFIGSFFGASIYSVGGFGLIIAAGGMVLASFFLILDFDQIQKGINAGAPQAESWRAAFGLMVTIVWLYLEVLRLLSILRSSD</sequence>
<feature type="transmembrane region" description="Helical" evidence="1">
    <location>
        <begin position="100"/>
        <end position="119"/>
    </location>
</feature>
<dbReference type="Pfam" id="PF12811">
    <property type="entry name" value="BaxI_1"/>
    <property type="match status" value="1"/>
</dbReference>
<name>A0A6J6QTN0_9ZZZZ</name>
<dbReference type="AlphaFoldDB" id="A0A6J6QTN0"/>
<dbReference type="EMBL" id="CAEZZN010000020">
    <property type="protein sequence ID" value="CAB4766413.1"/>
    <property type="molecule type" value="Genomic_DNA"/>
</dbReference>
<dbReference type="EMBL" id="CAFAAU010000018">
    <property type="protein sequence ID" value="CAB4807500.1"/>
    <property type="molecule type" value="Genomic_DNA"/>
</dbReference>
<keyword evidence="1" id="KW-0472">Membrane</keyword>
<feature type="transmembrane region" description="Helical" evidence="1">
    <location>
        <begin position="157"/>
        <end position="183"/>
    </location>
</feature>
<evidence type="ECO:0000313" key="8">
    <source>
        <dbReference type="EMBL" id="CAB5055688.1"/>
    </source>
</evidence>
<dbReference type="EMBL" id="CAFBQM010000012">
    <property type="protein sequence ID" value="CAB5055688.1"/>
    <property type="molecule type" value="Genomic_DNA"/>
</dbReference>
<dbReference type="PANTHER" id="PTHR41282">
    <property type="entry name" value="CONSERVED TRANSMEMBRANE PROTEIN-RELATED"/>
    <property type="match status" value="1"/>
</dbReference>